<reference evidence="1 2" key="1">
    <citation type="journal article" date="2022" name="DNA Res.">
        <title>Chromosomal-level genome assembly of the orchid tree Bauhinia variegata (Leguminosae; Cercidoideae) supports the allotetraploid origin hypothesis of Bauhinia.</title>
        <authorList>
            <person name="Zhong Y."/>
            <person name="Chen Y."/>
            <person name="Zheng D."/>
            <person name="Pang J."/>
            <person name="Liu Y."/>
            <person name="Luo S."/>
            <person name="Meng S."/>
            <person name="Qian L."/>
            <person name="Wei D."/>
            <person name="Dai S."/>
            <person name="Zhou R."/>
        </authorList>
    </citation>
    <scope>NUCLEOTIDE SEQUENCE [LARGE SCALE GENOMIC DNA]</scope>
    <source>
        <strain evidence="1">BV-YZ2020</strain>
    </source>
</reference>
<comment type="caution">
    <text evidence="1">The sequence shown here is derived from an EMBL/GenBank/DDBJ whole genome shotgun (WGS) entry which is preliminary data.</text>
</comment>
<keyword evidence="2" id="KW-1185">Reference proteome</keyword>
<proteinExistence type="predicted"/>
<gene>
    <name evidence="1" type="ORF">L6164_007952</name>
</gene>
<name>A0ACB9PKM4_BAUVA</name>
<sequence>MGEGEGGDCPPKNVSSDAAAGLPLDVPAKKLARQLDFTGFGGVSGSVTLPEHPQSQLHPQTQMVSQSQPQSRPQPQPQILTQPSVVVMPVAPQAHHPSVRVGKPESPKSRSRPNFEIKDATPKKQKQCNCKHSKCLKLVPGGVWLDGMENEKEIEMLRFEDSLLFFHLCPPDSSHQR</sequence>
<organism evidence="1 2">
    <name type="scientific">Bauhinia variegata</name>
    <name type="common">Purple orchid tree</name>
    <name type="synonym">Phanera variegata</name>
    <dbReference type="NCBI Taxonomy" id="167791"/>
    <lineage>
        <taxon>Eukaryota</taxon>
        <taxon>Viridiplantae</taxon>
        <taxon>Streptophyta</taxon>
        <taxon>Embryophyta</taxon>
        <taxon>Tracheophyta</taxon>
        <taxon>Spermatophyta</taxon>
        <taxon>Magnoliopsida</taxon>
        <taxon>eudicotyledons</taxon>
        <taxon>Gunneridae</taxon>
        <taxon>Pentapetalae</taxon>
        <taxon>rosids</taxon>
        <taxon>fabids</taxon>
        <taxon>Fabales</taxon>
        <taxon>Fabaceae</taxon>
        <taxon>Cercidoideae</taxon>
        <taxon>Cercideae</taxon>
        <taxon>Bauhiniinae</taxon>
        <taxon>Bauhinia</taxon>
    </lineage>
</organism>
<protein>
    <submittedName>
        <fullName evidence="1">Uncharacterized protein</fullName>
    </submittedName>
</protein>
<evidence type="ECO:0000313" key="2">
    <source>
        <dbReference type="Proteomes" id="UP000828941"/>
    </source>
</evidence>
<dbReference type="Proteomes" id="UP000828941">
    <property type="component" value="Chromosome 4"/>
</dbReference>
<evidence type="ECO:0000313" key="1">
    <source>
        <dbReference type="EMBL" id="KAI4347105.1"/>
    </source>
</evidence>
<accession>A0ACB9PKM4</accession>
<dbReference type="EMBL" id="CM039429">
    <property type="protein sequence ID" value="KAI4347105.1"/>
    <property type="molecule type" value="Genomic_DNA"/>
</dbReference>